<gene>
    <name evidence="1" type="ORF">S06H3_48399</name>
</gene>
<sequence length="32" mass="3637">RPEFALLPCCMSDIIYPLLFIKKGENKNAVGR</sequence>
<accession>X1NDT2</accession>
<reference evidence="1" key="1">
    <citation type="journal article" date="2014" name="Front. Microbiol.">
        <title>High frequency of phylogenetically diverse reductive dehalogenase-homologous genes in deep subseafloor sedimentary metagenomes.</title>
        <authorList>
            <person name="Kawai M."/>
            <person name="Futagami T."/>
            <person name="Toyoda A."/>
            <person name="Takaki Y."/>
            <person name="Nishi S."/>
            <person name="Hori S."/>
            <person name="Arai W."/>
            <person name="Tsubouchi T."/>
            <person name="Morono Y."/>
            <person name="Uchiyama I."/>
            <person name="Ito T."/>
            <person name="Fujiyama A."/>
            <person name="Inagaki F."/>
            <person name="Takami H."/>
        </authorList>
    </citation>
    <scope>NUCLEOTIDE SEQUENCE</scope>
    <source>
        <strain evidence="1">Expedition CK06-06</strain>
    </source>
</reference>
<organism evidence="1">
    <name type="scientific">marine sediment metagenome</name>
    <dbReference type="NCBI Taxonomy" id="412755"/>
    <lineage>
        <taxon>unclassified sequences</taxon>
        <taxon>metagenomes</taxon>
        <taxon>ecological metagenomes</taxon>
    </lineage>
</organism>
<proteinExistence type="predicted"/>
<name>X1NDT2_9ZZZZ</name>
<comment type="caution">
    <text evidence="1">The sequence shown here is derived from an EMBL/GenBank/DDBJ whole genome shotgun (WGS) entry which is preliminary data.</text>
</comment>
<feature type="non-terminal residue" evidence="1">
    <location>
        <position position="1"/>
    </location>
</feature>
<protein>
    <submittedName>
        <fullName evidence="1">Uncharacterized protein</fullName>
    </submittedName>
</protein>
<dbReference type="AlphaFoldDB" id="X1NDT2"/>
<evidence type="ECO:0000313" key="1">
    <source>
        <dbReference type="EMBL" id="GAI41778.1"/>
    </source>
</evidence>
<dbReference type="EMBL" id="BARV01030474">
    <property type="protein sequence ID" value="GAI41778.1"/>
    <property type="molecule type" value="Genomic_DNA"/>
</dbReference>